<dbReference type="PANTHER" id="PTHR23505">
    <property type="entry name" value="SPINSTER"/>
    <property type="match status" value="1"/>
</dbReference>
<dbReference type="KEGG" id="ncc:104943071"/>
<dbReference type="PANTHER" id="PTHR23505:SF67">
    <property type="entry name" value="PROTEIN SPINSTER HOMOLOG 3"/>
    <property type="match status" value="1"/>
</dbReference>
<comment type="subcellular location">
    <subcellularLocation>
        <location evidence="1">Membrane</location>
        <topology evidence="1">Multi-pass membrane protein</topology>
    </subcellularLocation>
</comment>
<dbReference type="AlphaFoldDB" id="A0A6I9MQL6"/>
<evidence type="ECO:0000313" key="10">
    <source>
        <dbReference type="RefSeq" id="XP_010766697.1"/>
    </source>
</evidence>
<evidence type="ECO:0000256" key="1">
    <source>
        <dbReference type="ARBA" id="ARBA00004141"/>
    </source>
</evidence>
<dbReference type="Gene3D" id="1.20.1250.20">
    <property type="entry name" value="MFS general substrate transporter like domains"/>
    <property type="match status" value="1"/>
</dbReference>
<dbReference type="Pfam" id="PF07690">
    <property type="entry name" value="MFS_1"/>
    <property type="match status" value="1"/>
</dbReference>
<dbReference type="OrthoDB" id="6770063at2759"/>
<protein>
    <submittedName>
        <fullName evidence="10">Protein spinster homolog 3-like</fullName>
    </submittedName>
</protein>
<proteinExistence type="inferred from homology"/>
<evidence type="ECO:0000256" key="5">
    <source>
        <dbReference type="ARBA" id="ARBA00023136"/>
    </source>
</evidence>
<evidence type="ECO:0000256" key="3">
    <source>
        <dbReference type="ARBA" id="ARBA00022692"/>
    </source>
</evidence>
<dbReference type="InterPro" id="IPR020846">
    <property type="entry name" value="MFS_dom"/>
</dbReference>
<gene>
    <name evidence="10" type="primary">LOC104943071</name>
</gene>
<dbReference type="InterPro" id="IPR036259">
    <property type="entry name" value="MFS_trans_sf"/>
</dbReference>
<comment type="similarity">
    <text evidence="6">Belongs to the major facilitator superfamily. Spinster (TC 2.A.1.49) family.</text>
</comment>
<evidence type="ECO:0000313" key="9">
    <source>
        <dbReference type="Proteomes" id="UP000504611"/>
    </source>
</evidence>
<feature type="domain" description="Major facilitator superfamily (MFS) profile" evidence="8">
    <location>
        <begin position="51"/>
        <end position="138"/>
    </location>
</feature>
<feature type="transmembrane region" description="Helical" evidence="7">
    <location>
        <begin position="88"/>
        <end position="109"/>
    </location>
</feature>
<keyword evidence="2" id="KW-0813">Transport</keyword>
<organism evidence="9 10">
    <name type="scientific">Notothenia coriiceps</name>
    <name type="common">black rockcod</name>
    <dbReference type="NCBI Taxonomy" id="8208"/>
    <lineage>
        <taxon>Eukaryota</taxon>
        <taxon>Metazoa</taxon>
        <taxon>Chordata</taxon>
        <taxon>Craniata</taxon>
        <taxon>Vertebrata</taxon>
        <taxon>Euteleostomi</taxon>
        <taxon>Actinopterygii</taxon>
        <taxon>Neopterygii</taxon>
        <taxon>Teleostei</taxon>
        <taxon>Neoteleostei</taxon>
        <taxon>Acanthomorphata</taxon>
        <taxon>Eupercaria</taxon>
        <taxon>Perciformes</taxon>
        <taxon>Notothenioidei</taxon>
        <taxon>Nototheniidae</taxon>
        <taxon>Notothenia</taxon>
    </lineage>
</organism>
<sequence length="138" mass="15298">MEPKDSPIPRWSLGSGSGLHYGSFVNSLSSLTPKAEQTEEPAISQRRSYIAVAVLCYINLLNYTERYTIAGVLPDIQQFFRINDGTAALIQTVFICSFLLLAPFFGYLGDRYNRKYIMIGGLIVWLVTAAGSSFVTES</sequence>
<feature type="transmembrane region" description="Helical" evidence="7">
    <location>
        <begin position="116"/>
        <end position="135"/>
    </location>
</feature>
<dbReference type="GeneID" id="104943071"/>
<dbReference type="InterPro" id="IPR044770">
    <property type="entry name" value="MFS_spinster-like"/>
</dbReference>
<dbReference type="RefSeq" id="XP_010766697.1">
    <property type="nucleotide sequence ID" value="XM_010768395.1"/>
</dbReference>
<keyword evidence="4 7" id="KW-1133">Transmembrane helix</keyword>
<keyword evidence="3 7" id="KW-0812">Transmembrane</keyword>
<reference evidence="10" key="1">
    <citation type="submission" date="2025-08" db="UniProtKB">
        <authorList>
            <consortium name="RefSeq"/>
        </authorList>
    </citation>
    <scope>IDENTIFICATION</scope>
    <source>
        <tissue evidence="10">Muscle</tissue>
    </source>
</reference>
<evidence type="ECO:0000256" key="7">
    <source>
        <dbReference type="SAM" id="Phobius"/>
    </source>
</evidence>
<evidence type="ECO:0000256" key="6">
    <source>
        <dbReference type="ARBA" id="ARBA00024338"/>
    </source>
</evidence>
<dbReference type="InterPro" id="IPR011701">
    <property type="entry name" value="MFS"/>
</dbReference>
<feature type="non-terminal residue" evidence="10">
    <location>
        <position position="138"/>
    </location>
</feature>
<evidence type="ECO:0000256" key="4">
    <source>
        <dbReference type="ARBA" id="ARBA00022989"/>
    </source>
</evidence>
<evidence type="ECO:0000259" key="8">
    <source>
        <dbReference type="PROSITE" id="PS50850"/>
    </source>
</evidence>
<dbReference type="SUPFAM" id="SSF103473">
    <property type="entry name" value="MFS general substrate transporter"/>
    <property type="match status" value="1"/>
</dbReference>
<name>A0A6I9MQL6_9TELE</name>
<evidence type="ECO:0000256" key="2">
    <source>
        <dbReference type="ARBA" id="ARBA00022448"/>
    </source>
</evidence>
<keyword evidence="5 7" id="KW-0472">Membrane</keyword>
<dbReference type="PROSITE" id="PS50850">
    <property type="entry name" value="MFS"/>
    <property type="match status" value="1"/>
</dbReference>
<dbReference type="GO" id="GO:0022857">
    <property type="term" value="F:transmembrane transporter activity"/>
    <property type="evidence" value="ECO:0007669"/>
    <property type="project" value="InterPro"/>
</dbReference>
<keyword evidence="9" id="KW-1185">Reference proteome</keyword>
<dbReference type="GO" id="GO:0016020">
    <property type="term" value="C:membrane"/>
    <property type="evidence" value="ECO:0007669"/>
    <property type="project" value="UniProtKB-SubCell"/>
</dbReference>
<accession>A0A6I9MQL6</accession>
<dbReference type="Proteomes" id="UP000504611">
    <property type="component" value="Unplaced"/>
</dbReference>